<dbReference type="OrthoDB" id="143422at2"/>
<dbReference type="InterPro" id="IPR042070">
    <property type="entry name" value="PucR_C-HTH_sf"/>
</dbReference>
<dbReference type="InterPro" id="IPR012914">
    <property type="entry name" value="PucR_dom"/>
</dbReference>
<dbReference type="PANTHER" id="PTHR33744">
    <property type="entry name" value="CARBOHYDRATE DIACID REGULATOR"/>
    <property type="match status" value="1"/>
</dbReference>
<accession>A0A0B3VUP9</accession>
<organism evidence="3 4">
    <name type="scientific">Terrisporobacter othiniensis</name>
    <dbReference type="NCBI Taxonomy" id="1577792"/>
    <lineage>
        <taxon>Bacteria</taxon>
        <taxon>Bacillati</taxon>
        <taxon>Bacillota</taxon>
        <taxon>Clostridia</taxon>
        <taxon>Peptostreptococcales</taxon>
        <taxon>Peptostreptococcaceae</taxon>
        <taxon>Terrisporobacter</taxon>
    </lineage>
</organism>
<feature type="domain" description="PucR C-terminal helix-turn-helix" evidence="2">
    <location>
        <begin position="328"/>
        <end position="384"/>
    </location>
</feature>
<feature type="domain" description="Purine catabolism PurC-like" evidence="1">
    <location>
        <begin position="15"/>
        <end position="122"/>
    </location>
</feature>
<dbReference type="EMBL" id="JWHR01000115">
    <property type="protein sequence ID" value="KHS56329.1"/>
    <property type="molecule type" value="Genomic_DNA"/>
</dbReference>
<evidence type="ECO:0008006" key="5">
    <source>
        <dbReference type="Google" id="ProtNLM"/>
    </source>
</evidence>
<protein>
    <recommendedName>
        <fullName evidence="5">PucR family transcriptional regulator</fullName>
    </recommendedName>
</protein>
<evidence type="ECO:0000259" key="2">
    <source>
        <dbReference type="Pfam" id="PF13556"/>
    </source>
</evidence>
<dbReference type="Pfam" id="PF07905">
    <property type="entry name" value="PucR"/>
    <property type="match status" value="1"/>
</dbReference>
<dbReference type="PANTHER" id="PTHR33744:SF1">
    <property type="entry name" value="DNA-BINDING TRANSCRIPTIONAL ACTIVATOR ADER"/>
    <property type="match status" value="1"/>
</dbReference>
<dbReference type="STRING" id="1577792.QX51_14750"/>
<dbReference type="AlphaFoldDB" id="A0A0B3VUP9"/>
<evidence type="ECO:0000259" key="1">
    <source>
        <dbReference type="Pfam" id="PF07905"/>
    </source>
</evidence>
<keyword evidence="4" id="KW-1185">Reference proteome</keyword>
<proteinExistence type="predicted"/>
<evidence type="ECO:0000313" key="3">
    <source>
        <dbReference type="EMBL" id="KHS56329.1"/>
    </source>
</evidence>
<dbReference type="InterPro" id="IPR051448">
    <property type="entry name" value="CdaR-like_regulators"/>
</dbReference>
<evidence type="ECO:0000313" key="4">
    <source>
        <dbReference type="Proteomes" id="UP000031189"/>
    </source>
</evidence>
<gene>
    <name evidence="3" type="ORF">QX51_14750</name>
</gene>
<dbReference type="Gene3D" id="1.10.10.2840">
    <property type="entry name" value="PucR C-terminal helix-turn-helix domain"/>
    <property type="match status" value="1"/>
</dbReference>
<dbReference type="RefSeq" id="WP_039680652.1">
    <property type="nucleotide sequence ID" value="NZ_JAWGXO010000006.1"/>
</dbReference>
<sequence length="389" mass="45347">MSVGLSSLYEEIKKHGVELACGENGLKNKIRWIQIVESIESAGFLQGNEFAFTTGLGIKNERDLLDLVAKANEKGASAIIVYIGKYIKNISSDLIDYCNTHNFPLFVAPWGVDMSNTMKDITINIIESEKKYTEVSNAIKDAIFLPEKTDLYLPVFRKLGYKTEWKYTISLIEIEAKDVKTYNVEDYTSYIISYIDEELSHIRSQYICVNMVNSIVILFYNKRYDEIKDIIKNIYIKIGKKFENFNFYIGVDKENRKIENMYKSYEESKKIARINKLLRNNNVKIRPNELGVYKLLLSIEDKEIIKSFYENTIGDLIVYDELNNTDYVDLLINYYENNCRINETANALYIHRNTVKYKIKKIEEILDVNFSDIGDKNKIYISLMIKQII</sequence>
<dbReference type="Pfam" id="PF13556">
    <property type="entry name" value="HTH_30"/>
    <property type="match status" value="1"/>
</dbReference>
<dbReference type="Proteomes" id="UP000031189">
    <property type="component" value="Unassembled WGS sequence"/>
</dbReference>
<name>A0A0B3VUP9_9FIRM</name>
<dbReference type="InterPro" id="IPR025736">
    <property type="entry name" value="PucR_C-HTH_dom"/>
</dbReference>
<comment type="caution">
    <text evidence="3">The sequence shown here is derived from an EMBL/GenBank/DDBJ whole genome shotgun (WGS) entry which is preliminary data.</text>
</comment>
<reference evidence="3 4" key="1">
    <citation type="submission" date="2014-12" db="EMBL/GenBank/DDBJ databases">
        <title>Draft genome sequence of Terrisporobacter sp. 08-306576, isolated from the blood culture of a bacteremia patient.</title>
        <authorList>
            <person name="Lund L.C."/>
            <person name="Sydenham T.V."/>
            <person name="Hogh S.V."/>
            <person name="Skov M.N."/>
            <person name="Kemp M."/>
            <person name="Justesen U.S."/>
        </authorList>
    </citation>
    <scope>NUCLEOTIDE SEQUENCE [LARGE SCALE GENOMIC DNA]</scope>
    <source>
        <strain evidence="3 4">08-306576</strain>
    </source>
</reference>